<protein>
    <submittedName>
        <fullName evidence="6">Cytochrome C</fullName>
    </submittedName>
</protein>
<evidence type="ECO:0000313" key="7">
    <source>
        <dbReference type="Proteomes" id="UP000029839"/>
    </source>
</evidence>
<dbReference type="InterPro" id="IPR017896">
    <property type="entry name" value="4Fe4S_Fe-S-bd"/>
</dbReference>
<feature type="compositionally biased region" description="Pro residues" evidence="4">
    <location>
        <begin position="370"/>
        <end position="383"/>
    </location>
</feature>
<reference evidence="6 7" key="2">
    <citation type="journal article" date="2015" name="Stand. Genomic Sci.">
        <title>Draft genome sequence of Cellulomonas carbonis T26(T) and comparative analysis of six Cellulomonas genomes.</title>
        <authorList>
            <person name="Zhuang W."/>
            <person name="Zhang S."/>
            <person name="Xia X."/>
            <person name="Wang G."/>
        </authorList>
    </citation>
    <scope>NUCLEOTIDE SEQUENCE [LARGE SCALE GENOMIC DNA]</scope>
    <source>
        <strain evidence="6 7">T26</strain>
    </source>
</reference>
<evidence type="ECO:0000256" key="2">
    <source>
        <dbReference type="ARBA" id="ARBA00023004"/>
    </source>
</evidence>
<keyword evidence="7" id="KW-1185">Reference proteome</keyword>
<dbReference type="PANTHER" id="PTHR40447:SF1">
    <property type="entry name" value="ANAEROBIC SULFITE REDUCTASE SUBUNIT A"/>
    <property type="match status" value="1"/>
</dbReference>
<dbReference type="GO" id="GO:0051536">
    <property type="term" value="F:iron-sulfur cluster binding"/>
    <property type="evidence" value="ECO:0007669"/>
    <property type="project" value="UniProtKB-KW"/>
</dbReference>
<evidence type="ECO:0000256" key="4">
    <source>
        <dbReference type="SAM" id="MobiDB-lite"/>
    </source>
</evidence>
<dbReference type="PROSITE" id="PS51379">
    <property type="entry name" value="4FE4S_FER_2"/>
    <property type="match status" value="2"/>
</dbReference>
<dbReference type="Pfam" id="PF17179">
    <property type="entry name" value="Fer4_22"/>
    <property type="match status" value="1"/>
</dbReference>
<keyword evidence="2" id="KW-0408">Iron</keyword>
<dbReference type="Proteomes" id="UP000029839">
    <property type="component" value="Unassembled WGS sequence"/>
</dbReference>
<dbReference type="SUPFAM" id="SSF46548">
    <property type="entry name" value="alpha-helical ferredoxin"/>
    <property type="match status" value="1"/>
</dbReference>
<gene>
    <name evidence="6" type="ORF">N868_17040</name>
</gene>
<evidence type="ECO:0000259" key="5">
    <source>
        <dbReference type="PROSITE" id="PS51379"/>
    </source>
</evidence>
<feature type="domain" description="4Fe-4S ferredoxin-type" evidence="5">
    <location>
        <begin position="334"/>
        <end position="362"/>
    </location>
</feature>
<keyword evidence="1" id="KW-0479">Metal-binding</keyword>
<feature type="region of interest" description="Disordered" evidence="4">
    <location>
        <begin position="368"/>
        <end position="389"/>
    </location>
</feature>
<dbReference type="PANTHER" id="PTHR40447">
    <property type="entry name" value="ANAEROBIC SULFITE REDUCTASE SUBUNIT A"/>
    <property type="match status" value="1"/>
</dbReference>
<dbReference type="RefSeq" id="WP_081978808.1">
    <property type="nucleotide sequence ID" value="NZ_AXCY01000066.1"/>
</dbReference>
<sequence>MDRRAQIIDVQGLQDLVEALLARGYTVVGPTVRDGAVVLGPISGVDDLPRGVHDRQDAALYRLETRDDDALFGYAAPVQGAKPVFFPADELLWRAHRSPDGFDVEDPDGERPGPVALIGARACDLTAVDIHDEVLMRRRYVDDHYARRRAGTFVVAVACGEPGGTCFCASVGTGPCPRTGYDLLLTELLEAEHHFLVEVGTSRGADVLADVPTTVATPSDVTAAGDVVARATERMGRTLETEGLRDLLYASAESPRWDDVASRCLACTSCTLVCPTCFCTSVGDVTDLTGDVAERHRVWDSCFSEQFSYIHGGALRSETRSRYRQWMTHKLGSWQDQFGMLGCVGCGRCITWCPAAIDITAEAAALRAAAPPPGPPAAPPVPVPTGVRP</sequence>
<evidence type="ECO:0000256" key="3">
    <source>
        <dbReference type="ARBA" id="ARBA00023014"/>
    </source>
</evidence>
<dbReference type="InterPro" id="IPR017900">
    <property type="entry name" value="4Fe4S_Fe_S_CS"/>
</dbReference>
<dbReference type="PROSITE" id="PS00198">
    <property type="entry name" value="4FE4S_FER_1"/>
    <property type="match status" value="2"/>
</dbReference>
<comment type="caution">
    <text evidence="6">The sequence shown here is derived from an EMBL/GenBank/DDBJ whole genome shotgun (WGS) entry which is preliminary data.</text>
</comment>
<organism evidence="6 7">
    <name type="scientific">Cellulomonas carbonis T26</name>
    <dbReference type="NCBI Taxonomy" id="947969"/>
    <lineage>
        <taxon>Bacteria</taxon>
        <taxon>Bacillati</taxon>
        <taxon>Actinomycetota</taxon>
        <taxon>Actinomycetes</taxon>
        <taxon>Micrococcales</taxon>
        <taxon>Cellulomonadaceae</taxon>
        <taxon>Cellulomonas</taxon>
    </lineage>
</organism>
<name>A0A0A0BNE7_9CELL</name>
<dbReference type="OrthoDB" id="9795302at2"/>
<keyword evidence="3" id="KW-0411">Iron-sulfur</keyword>
<reference evidence="6 7" key="1">
    <citation type="submission" date="2013-08" db="EMBL/GenBank/DDBJ databases">
        <title>Genome sequencing of Cellulomonas carbonis T26.</title>
        <authorList>
            <person name="Chen F."/>
            <person name="Li Y."/>
            <person name="Wang G."/>
        </authorList>
    </citation>
    <scope>NUCLEOTIDE SEQUENCE [LARGE SCALE GENOMIC DNA]</scope>
    <source>
        <strain evidence="6 7">T26</strain>
    </source>
</reference>
<feature type="domain" description="4Fe-4S ferredoxin-type" evidence="5">
    <location>
        <begin position="253"/>
        <end position="285"/>
    </location>
</feature>
<evidence type="ECO:0000313" key="6">
    <source>
        <dbReference type="EMBL" id="KGM10023.1"/>
    </source>
</evidence>
<dbReference type="GO" id="GO:0046872">
    <property type="term" value="F:metal ion binding"/>
    <property type="evidence" value="ECO:0007669"/>
    <property type="project" value="UniProtKB-KW"/>
</dbReference>
<proteinExistence type="predicted"/>
<accession>A0A0A0BNE7</accession>
<dbReference type="EMBL" id="AXCY01000066">
    <property type="protein sequence ID" value="KGM10023.1"/>
    <property type="molecule type" value="Genomic_DNA"/>
</dbReference>
<dbReference type="AlphaFoldDB" id="A0A0A0BNE7"/>
<evidence type="ECO:0000256" key="1">
    <source>
        <dbReference type="ARBA" id="ARBA00022723"/>
    </source>
</evidence>